<dbReference type="AlphaFoldDB" id="A0A858RJQ4"/>
<dbReference type="EMBL" id="CP051774">
    <property type="protein sequence ID" value="QJE96811.1"/>
    <property type="molecule type" value="Genomic_DNA"/>
</dbReference>
<feature type="region of interest" description="Disordered" evidence="1">
    <location>
        <begin position="286"/>
        <end position="312"/>
    </location>
</feature>
<evidence type="ECO:0000313" key="4">
    <source>
        <dbReference type="EMBL" id="QJE96811.1"/>
    </source>
</evidence>
<keyword evidence="5" id="KW-1185">Reference proteome</keyword>
<gene>
    <name evidence="4" type="ORF">HHL09_13800</name>
</gene>
<feature type="signal peptide" evidence="2">
    <location>
        <begin position="1"/>
        <end position="20"/>
    </location>
</feature>
<dbReference type="PROSITE" id="PS50853">
    <property type="entry name" value="FN3"/>
    <property type="match status" value="1"/>
</dbReference>
<dbReference type="RefSeq" id="WP_169455211.1">
    <property type="nucleotide sequence ID" value="NZ_CP051774.1"/>
</dbReference>
<evidence type="ECO:0000259" key="3">
    <source>
        <dbReference type="PROSITE" id="PS50853"/>
    </source>
</evidence>
<dbReference type="SUPFAM" id="SSF49265">
    <property type="entry name" value="Fibronectin type III"/>
    <property type="match status" value="1"/>
</dbReference>
<protein>
    <recommendedName>
        <fullName evidence="3">Fibronectin type-III domain-containing protein</fullName>
    </recommendedName>
</protein>
<proteinExistence type="predicted"/>
<dbReference type="InterPro" id="IPR036116">
    <property type="entry name" value="FN3_sf"/>
</dbReference>
<dbReference type="CDD" id="cd00063">
    <property type="entry name" value="FN3"/>
    <property type="match status" value="1"/>
</dbReference>
<accession>A0A858RJQ4</accession>
<evidence type="ECO:0000313" key="5">
    <source>
        <dbReference type="Proteomes" id="UP000501812"/>
    </source>
</evidence>
<dbReference type="Gene3D" id="2.60.40.10">
    <property type="entry name" value="Immunoglobulins"/>
    <property type="match status" value="2"/>
</dbReference>
<evidence type="ECO:0000256" key="1">
    <source>
        <dbReference type="SAM" id="MobiDB-lite"/>
    </source>
</evidence>
<dbReference type="KEGG" id="luo:HHL09_13800"/>
<sequence length="1017" mass="110100">MSRHLFPLFALLASASSLMAAAPAITVSRVHNNGYTLYWGQLPEDVTEVRLESRRIQAGVAFATYGTYSHSQGGLIISNLASGSASEWRLVLLRGDQIETGPPVRVTTSSIAGPKGGAQNWREVHASGDGVELRWDDMATTETAYVIYRRDEFFEVSPVEVRLPKNSTRYMDKAVTPGKSYFYTIAPVTRKGPGILTHELEVRVPAPDAVPDRGPISANVSVDAGKVRITWTPESGGNVTGYSVQRRFGNWIFWFEVGRTSSDVPEFIDTTVKASASAQYRAVPFNANGVANDDPGDHTRDSPHPPGHPGFQEPVVSGSVIHLLDPTGRKIQRFDASAGTWQPPVELRIPTPAYQFELAPDGIYLGVKSQLYRADSVTGESHFLAGALEHGKLLSNNGQISLRGTGWAISIEPRIGPGIADAVITEASSLHDLRMLFRSGNETVFTGEILGAVGGTAVSRDTFSALTPEPAVHSPLINSDPGRVFAVNGNSLLLTDSGKLTVEGDSTAPPFAHIGKSGIRAAISLSNGGSAILTADEIVLFDRWWNIDSTVPAAQAVTLCEAAGNVWAISLDPAAASGWSLSPIGLPPAAADSAFWASPIPPDGLEEGETGDQILVHRASGTWRHRAAGSDSFGAARSAEHGIIDWEYDPIHNALLALRSGGLVTRHGLSSSSADWDRKIPASVSFMVLAGSSIELSNDSGFNRHGASTPARGHWHSRPIYSRWDAISSRLHYQTSDNELRTLDYATGAPVYPFIGLIGETYTGFLRISPDRTRAIFGGGFMVSYPHFNPLFQLPLNVTDAAWQDRDLAVIGTDDAGQHLLAFFTATGDLRKAFTLPGDGLHLSKDGDGWLIVHRVPGGGWRILRGDAALSTFNLVAGSPGMMPVPAVLPDATPRFPEWYEYRLNIGDPDGNGFTAVQEHMMAYPYQARPIQTYKSKGKTYFQVQRRSDIALDPFRLAIEYSPDLVNWTENVPGELFDIQHESPDSRGIERSFFTPKSEATKGYFRARFIGPSFDSE</sequence>
<feature type="chain" id="PRO_5032328634" description="Fibronectin type-III domain-containing protein" evidence="2">
    <location>
        <begin position="21"/>
        <end position="1017"/>
    </location>
</feature>
<dbReference type="InterPro" id="IPR003961">
    <property type="entry name" value="FN3_dom"/>
</dbReference>
<dbReference type="InterPro" id="IPR013783">
    <property type="entry name" value="Ig-like_fold"/>
</dbReference>
<organism evidence="4 5">
    <name type="scientific">Luteolibacter luteus</name>
    <dbReference type="NCBI Taxonomy" id="2728835"/>
    <lineage>
        <taxon>Bacteria</taxon>
        <taxon>Pseudomonadati</taxon>
        <taxon>Verrucomicrobiota</taxon>
        <taxon>Verrucomicrobiia</taxon>
        <taxon>Verrucomicrobiales</taxon>
        <taxon>Verrucomicrobiaceae</taxon>
        <taxon>Luteolibacter</taxon>
    </lineage>
</organism>
<reference evidence="4 5" key="1">
    <citation type="submission" date="2020-04" db="EMBL/GenBank/DDBJ databases">
        <title>Luteolibacter sp. G-1-1-1 isolated from soil.</title>
        <authorList>
            <person name="Dahal R.H."/>
        </authorList>
    </citation>
    <scope>NUCLEOTIDE SEQUENCE [LARGE SCALE GENOMIC DNA]</scope>
    <source>
        <strain evidence="4 5">G-1-1-1</strain>
    </source>
</reference>
<feature type="domain" description="Fibronectin type-III" evidence="3">
    <location>
        <begin position="117"/>
        <end position="207"/>
    </location>
</feature>
<evidence type="ECO:0000256" key="2">
    <source>
        <dbReference type="SAM" id="SignalP"/>
    </source>
</evidence>
<dbReference type="SUPFAM" id="SSF82171">
    <property type="entry name" value="DPP6 N-terminal domain-like"/>
    <property type="match status" value="1"/>
</dbReference>
<name>A0A858RJQ4_9BACT</name>
<dbReference type="Proteomes" id="UP000501812">
    <property type="component" value="Chromosome"/>
</dbReference>
<keyword evidence="2" id="KW-0732">Signal</keyword>